<reference evidence="3 4" key="1">
    <citation type="submission" date="2019-10" db="EMBL/GenBank/DDBJ databases">
        <title>Draft whole-genome sequence of the purple nonsulfur photosynthetic bacterium Roseospira navarrensis DSM 15114.</title>
        <authorList>
            <person name="Kyndt J.A."/>
            <person name="Meyer T.E."/>
        </authorList>
    </citation>
    <scope>NUCLEOTIDE SEQUENCE [LARGE SCALE GENOMIC DNA]</scope>
    <source>
        <strain evidence="3 4">DSM 15114</strain>
    </source>
</reference>
<evidence type="ECO:0000256" key="2">
    <source>
        <dbReference type="SAM" id="Phobius"/>
    </source>
</evidence>
<keyword evidence="4" id="KW-1185">Reference proteome</keyword>
<evidence type="ECO:0000313" key="4">
    <source>
        <dbReference type="Proteomes" id="UP000434582"/>
    </source>
</evidence>
<gene>
    <name evidence="3" type="ORF">GHC57_06905</name>
</gene>
<organism evidence="3 4">
    <name type="scientific">Roseospira navarrensis</name>
    <dbReference type="NCBI Taxonomy" id="140058"/>
    <lineage>
        <taxon>Bacteria</taxon>
        <taxon>Pseudomonadati</taxon>
        <taxon>Pseudomonadota</taxon>
        <taxon>Alphaproteobacteria</taxon>
        <taxon>Rhodospirillales</taxon>
        <taxon>Rhodospirillaceae</taxon>
        <taxon>Roseospira</taxon>
    </lineage>
</organism>
<keyword evidence="2" id="KW-0812">Transmembrane</keyword>
<evidence type="ECO:0000313" key="3">
    <source>
        <dbReference type="EMBL" id="MQX36244.1"/>
    </source>
</evidence>
<comment type="caution">
    <text evidence="3">The sequence shown here is derived from an EMBL/GenBank/DDBJ whole genome shotgun (WGS) entry which is preliminary data.</text>
</comment>
<proteinExistence type="predicted"/>
<feature type="region of interest" description="Disordered" evidence="1">
    <location>
        <begin position="1"/>
        <end position="69"/>
    </location>
</feature>
<feature type="compositionally biased region" description="Basic and acidic residues" evidence="1">
    <location>
        <begin position="1"/>
        <end position="15"/>
    </location>
</feature>
<evidence type="ECO:0000256" key="1">
    <source>
        <dbReference type="SAM" id="MobiDB-lite"/>
    </source>
</evidence>
<name>A0A7X1ZDV5_9PROT</name>
<dbReference type="InterPro" id="IPR018666">
    <property type="entry name" value="DUF2125"/>
</dbReference>
<feature type="transmembrane region" description="Helical" evidence="2">
    <location>
        <begin position="76"/>
        <end position="99"/>
    </location>
</feature>
<sequence>MPTPRRDTGDLDMRQPRSSSDRTAGSARGGRRETADRRTGPAGRDGKAARAPEDDAAGKGDAPAGKTRRRRRRFRLSPLVLANILFGLLLLGYGGAWVVTARGMQSGLEAWVAQQRAAGVDVTYGPAEIGGFPLKVTATVEDMRAQATPENGGWTWSTPRIRFEVAPWNPSKLTVHLHAAPHQVTVPTRGRTLRFSGLAGEATLTMALRFDGPPDGVGLTVRDAVVESPAWPEGPVTLAALDVAYTANQQKGFFDDAVPEEVSQSLTGRLEGLHLPAGPEGPFAATVQTAGLDADVMGPLDLTEPLETALRSWKAEDGRLRVNSLFVEWAPLTMDAGGSLALDMALQPEGTLRTRVSGFLQTIDGLAREGVMRGRDATMAKVVLGTMSRPGPEGEPVLEIPVVLRDGMLWAGPIALMPLPRMPWGPPPGSLGDAGVRPGFTIDRDGAVIPNE</sequence>
<accession>A0A7X1ZDV5</accession>
<dbReference type="AlphaFoldDB" id="A0A7X1ZDV5"/>
<keyword evidence="2" id="KW-1133">Transmembrane helix</keyword>
<dbReference type="EMBL" id="WIVE01000015">
    <property type="protein sequence ID" value="MQX36244.1"/>
    <property type="molecule type" value="Genomic_DNA"/>
</dbReference>
<keyword evidence="2" id="KW-0472">Membrane</keyword>
<dbReference type="Proteomes" id="UP000434582">
    <property type="component" value="Unassembled WGS sequence"/>
</dbReference>
<protein>
    <submittedName>
        <fullName evidence="3">DUF2125 domain-containing protein</fullName>
    </submittedName>
</protein>
<dbReference type="OrthoDB" id="8478166at2"/>
<dbReference type="Pfam" id="PF09898">
    <property type="entry name" value="DUF2125"/>
    <property type="match status" value="1"/>
</dbReference>
<feature type="compositionally biased region" description="Basic and acidic residues" evidence="1">
    <location>
        <begin position="30"/>
        <end position="58"/>
    </location>
</feature>